<keyword evidence="2" id="KW-1185">Reference proteome</keyword>
<evidence type="ECO:0000313" key="1">
    <source>
        <dbReference type="EMBL" id="OAH26506.1"/>
    </source>
</evidence>
<comment type="caution">
    <text evidence="1">The sequence shown here is derived from an EMBL/GenBank/DDBJ whole genome shotgun (WGS) entry which is preliminary data.</text>
</comment>
<dbReference type="EMBL" id="LSTQ01000023">
    <property type="protein sequence ID" value="OAH26506.1"/>
    <property type="molecule type" value="Genomic_DNA"/>
</dbReference>
<evidence type="ECO:0000313" key="2">
    <source>
        <dbReference type="Proteomes" id="UP000076947"/>
    </source>
</evidence>
<name>A0A177ICZ3_9CORY</name>
<protein>
    <submittedName>
        <fullName evidence="1">Uncharacterized protein</fullName>
    </submittedName>
</protein>
<organism evidence="1 2">
    <name type="scientific">Corynebacterium stationis</name>
    <dbReference type="NCBI Taxonomy" id="1705"/>
    <lineage>
        <taxon>Bacteria</taxon>
        <taxon>Bacillati</taxon>
        <taxon>Actinomycetota</taxon>
        <taxon>Actinomycetes</taxon>
        <taxon>Mycobacteriales</taxon>
        <taxon>Corynebacteriaceae</taxon>
        <taxon>Corynebacterium</taxon>
    </lineage>
</organism>
<reference evidence="2" key="1">
    <citation type="submission" date="2016-02" db="EMBL/GenBank/DDBJ databases">
        <authorList>
            <person name="Kaur G."/>
            <person name="Nair G.R."/>
            <person name="Mayilraj S."/>
        </authorList>
    </citation>
    <scope>NUCLEOTIDE SEQUENCE [LARGE SCALE GENOMIC DNA]</scope>
    <source>
        <strain evidence="2">GA-15</strain>
    </source>
</reference>
<dbReference type="Proteomes" id="UP000076947">
    <property type="component" value="Unassembled WGS sequence"/>
</dbReference>
<sequence>MSLSTIRLKGRQLCQQLLKDWLARDIRYEFSLATQITLKGRSFLATGKSGVAKNNMVTWKFSGFRCGPIIPLFLYGGF</sequence>
<dbReference type="AlphaFoldDB" id="A0A177ICZ3"/>
<proteinExistence type="predicted"/>
<gene>
    <name evidence="1" type="ORF">AYJ05_03385</name>
</gene>
<accession>A0A177ICZ3</accession>